<dbReference type="RefSeq" id="WP_098059966.1">
    <property type="nucleotide sequence ID" value="NZ_NUDW01000017.1"/>
</dbReference>
<sequence>MIDRGMMRWAPFSAIKEQVEGLNKLYEKQNHVPIPIVDEQQLESLDLIVCEAIAENRQVNISYHKQHKLHSVIGYIHFYDMNRNELRIMNEYDKVVQIRVNNVTDIQYT</sequence>
<dbReference type="InterPro" id="IPR014962">
    <property type="entry name" value="YolD"/>
</dbReference>
<evidence type="ECO:0000313" key="2">
    <source>
        <dbReference type="Proteomes" id="UP000221918"/>
    </source>
</evidence>
<dbReference type="Proteomes" id="UP000221918">
    <property type="component" value="Unassembled WGS sequence"/>
</dbReference>
<reference evidence="1 2" key="1">
    <citation type="submission" date="2017-09" db="EMBL/GenBank/DDBJ databases">
        <title>Large-scale bioinformatics analysis of Bacillus genomes uncovers conserved roles of natural products in bacterial physiology.</title>
        <authorList>
            <consortium name="Agbiome Team Llc"/>
            <person name="Bleich R.M."/>
            <person name="Grubbs K.J."/>
            <person name="Santa Maria K.C."/>
            <person name="Allen S.E."/>
            <person name="Farag S."/>
            <person name="Shank E.A."/>
            <person name="Bowers A."/>
        </authorList>
    </citation>
    <scope>NUCLEOTIDE SEQUENCE [LARGE SCALE GENOMIC DNA]</scope>
    <source>
        <strain evidence="1 2">AFS037265</strain>
    </source>
</reference>
<dbReference type="AlphaFoldDB" id="A0ABD6TAI2"/>
<dbReference type="PANTHER" id="PTHR40051:SF1">
    <property type="entry name" value="YOLD-LIKE FAMILY PROTEIN"/>
    <property type="match status" value="1"/>
</dbReference>
<accession>A0ABD6TAI2</accession>
<evidence type="ECO:0008006" key="3">
    <source>
        <dbReference type="Google" id="ProtNLM"/>
    </source>
</evidence>
<protein>
    <recommendedName>
        <fullName evidence="3">YolD-like family protein</fullName>
    </recommendedName>
</protein>
<gene>
    <name evidence="1" type="ORF">COF81_09525</name>
</gene>
<dbReference type="PANTHER" id="PTHR40051">
    <property type="entry name" value="IG HYPOTHETICAL 15966"/>
    <property type="match status" value="1"/>
</dbReference>
<proteinExistence type="predicted"/>
<dbReference type="EMBL" id="NUTL01000037">
    <property type="protein sequence ID" value="PHE99947.1"/>
    <property type="molecule type" value="Genomic_DNA"/>
</dbReference>
<comment type="caution">
    <text evidence="1">The sequence shown here is derived from an EMBL/GenBank/DDBJ whole genome shotgun (WGS) entry which is preliminary data.</text>
</comment>
<evidence type="ECO:0000313" key="1">
    <source>
        <dbReference type="EMBL" id="PHE99947.1"/>
    </source>
</evidence>
<dbReference type="Pfam" id="PF08863">
    <property type="entry name" value="YolD"/>
    <property type="match status" value="1"/>
</dbReference>
<organism evidence="1 2">
    <name type="scientific">Bacillus pseudomycoides</name>
    <dbReference type="NCBI Taxonomy" id="64104"/>
    <lineage>
        <taxon>Bacteria</taxon>
        <taxon>Bacillati</taxon>
        <taxon>Bacillota</taxon>
        <taxon>Bacilli</taxon>
        <taxon>Bacillales</taxon>
        <taxon>Bacillaceae</taxon>
        <taxon>Bacillus</taxon>
        <taxon>Bacillus cereus group</taxon>
    </lineage>
</organism>
<name>A0ABD6TAI2_9BACI</name>